<dbReference type="EMBL" id="JBJQND010000016">
    <property type="protein sequence ID" value="KAL3848242.1"/>
    <property type="molecule type" value="Genomic_DNA"/>
</dbReference>
<keyword evidence="1" id="KW-0175">Coiled coil</keyword>
<dbReference type="Proteomes" id="UP001634394">
    <property type="component" value="Unassembled WGS sequence"/>
</dbReference>
<dbReference type="InterPro" id="IPR000719">
    <property type="entry name" value="Prot_kinase_dom"/>
</dbReference>
<dbReference type="InterPro" id="IPR042983">
    <property type="entry name" value="PKDCC"/>
</dbReference>
<evidence type="ECO:0000313" key="4">
    <source>
        <dbReference type="Proteomes" id="UP001634394"/>
    </source>
</evidence>
<keyword evidence="4" id="KW-1185">Reference proteome</keyword>
<dbReference type="PANTHER" id="PTHR46448:SF1">
    <property type="entry name" value="PROTEIN KINASE DOMAIN-CONTAINING PROTEIN"/>
    <property type="match status" value="1"/>
</dbReference>
<name>A0ABD3UJ19_SINWO</name>
<feature type="coiled-coil region" evidence="1">
    <location>
        <begin position="52"/>
        <end position="79"/>
    </location>
</feature>
<dbReference type="InterPro" id="IPR011009">
    <property type="entry name" value="Kinase-like_dom_sf"/>
</dbReference>
<gene>
    <name evidence="3" type="ORF">ACJMK2_019111</name>
</gene>
<feature type="domain" description="Protein kinase" evidence="2">
    <location>
        <begin position="123"/>
        <end position="410"/>
    </location>
</feature>
<sequence length="410" mass="47713">MYLLLMYRVLERNCFEEYTPNVDQFDKSVFNNQHLNTRRIMQLKNHKNSDLLKMLSDRYEETEKQRELIMRRIQSIISEETAFMTIFSRETESSNTTKERKIIKNDDILKPKYLFNCSNIHRIRLIRKIGHGVSKQAFQGEYNGIPVAIKMVTRHQSEVKSCLDQLRSANDNNPDKRSKCYVFSTMKLMKEILLLEQLDHPGFIKLLGYCIRSEESETSDLSERGVVSVFELGERFPLNNLQLLSWQDRLRHAIALVEFLIYLEHSPLGSLRVRDFKDGHFLMVDSSIKMIDLDDVDNLEPSCLPFRESHSASVTNFTVFGSNDVRSCEFGLKCQRGLCVGFNAKQNLRHMNDLFFKRLLLPANLPEKIISAVSEINIYLDDLDISAHELHTVLVDIFYRVSDVKSLQGL</sequence>
<evidence type="ECO:0000313" key="3">
    <source>
        <dbReference type="EMBL" id="KAL3848242.1"/>
    </source>
</evidence>
<dbReference type="Gene3D" id="1.10.510.10">
    <property type="entry name" value="Transferase(Phosphotransferase) domain 1"/>
    <property type="match status" value="1"/>
</dbReference>
<dbReference type="PANTHER" id="PTHR46448">
    <property type="entry name" value="PROTEIN KINASE DOMAIN-CONTAINING PROTEIN"/>
    <property type="match status" value="1"/>
</dbReference>
<evidence type="ECO:0000256" key="1">
    <source>
        <dbReference type="SAM" id="Coils"/>
    </source>
</evidence>
<proteinExistence type="predicted"/>
<evidence type="ECO:0000259" key="2">
    <source>
        <dbReference type="PROSITE" id="PS50011"/>
    </source>
</evidence>
<reference evidence="3 4" key="1">
    <citation type="submission" date="2024-11" db="EMBL/GenBank/DDBJ databases">
        <title>Chromosome-level genome assembly of the freshwater bivalve Anodonta woodiana.</title>
        <authorList>
            <person name="Chen X."/>
        </authorList>
    </citation>
    <scope>NUCLEOTIDE SEQUENCE [LARGE SCALE GENOMIC DNA]</scope>
    <source>
        <strain evidence="3">MN2024</strain>
        <tissue evidence="3">Gills</tissue>
    </source>
</reference>
<comment type="caution">
    <text evidence="3">The sequence shown here is derived from an EMBL/GenBank/DDBJ whole genome shotgun (WGS) entry which is preliminary data.</text>
</comment>
<organism evidence="3 4">
    <name type="scientific">Sinanodonta woodiana</name>
    <name type="common">Chinese pond mussel</name>
    <name type="synonym">Anodonta woodiana</name>
    <dbReference type="NCBI Taxonomy" id="1069815"/>
    <lineage>
        <taxon>Eukaryota</taxon>
        <taxon>Metazoa</taxon>
        <taxon>Spiralia</taxon>
        <taxon>Lophotrochozoa</taxon>
        <taxon>Mollusca</taxon>
        <taxon>Bivalvia</taxon>
        <taxon>Autobranchia</taxon>
        <taxon>Heteroconchia</taxon>
        <taxon>Palaeoheterodonta</taxon>
        <taxon>Unionida</taxon>
        <taxon>Unionoidea</taxon>
        <taxon>Unionidae</taxon>
        <taxon>Unioninae</taxon>
        <taxon>Sinanodonta</taxon>
    </lineage>
</organism>
<protein>
    <recommendedName>
        <fullName evidence="2">Protein kinase domain-containing protein</fullName>
    </recommendedName>
</protein>
<accession>A0ABD3UJ19</accession>
<dbReference type="PROSITE" id="PS50011">
    <property type="entry name" value="PROTEIN_KINASE_DOM"/>
    <property type="match status" value="1"/>
</dbReference>
<dbReference type="AlphaFoldDB" id="A0ABD3UJ19"/>
<dbReference type="SUPFAM" id="SSF56112">
    <property type="entry name" value="Protein kinase-like (PK-like)"/>
    <property type="match status" value="1"/>
</dbReference>